<accession>A0A1M5FNN1</accession>
<evidence type="ECO:0000313" key="1">
    <source>
        <dbReference type="EMBL" id="SHF92761.1"/>
    </source>
</evidence>
<protein>
    <submittedName>
        <fullName evidence="1">Uncharacterized protein</fullName>
    </submittedName>
</protein>
<keyword evidence="2" id="KW-1185">Reference proteome</keyword>
<dbReference type="AlphaFoldDB" id="A0A1M5FNN1"/>
<name>A0A1M5FNN1_STRHI</name>
<gene>
    <name evidence="1" type="ORF">SAMN05444320_105508</name>
</gene>
<organism evidence="1 2">
    <name type="scientific">Streptoalloteichus hindustanus</name>
    <dbReference type="NCBI Taxonomy" id="2017"/>
    <lineage>
        <taxon>Bacteria</taxon>
        <taxon>Bacillati</taxon>
        <taxon>Actinomycetota</taxon>
        <taxon>Actinomycetes</taxon>
        <taxon>Pseudonocardiales</taxon>
        <taxon>Pseudonocardiaceae</taxon>
        <taxon>Streptoalloteichus</taxon>
    </lineage>
</organism>
<sequence length="178" mass="19517">MLARMFTVTMNDAAAEAVRVWAGFDALEPPGGLAPGLRERVARGIHRRGAVLMWADSTVDAGSASSFFPDLTGWECDDSSLHLEDFVPVRVTSVDGQPVVAEHDQRLLLLHGLALAREVGRLAHALQPPTPIRCVISANTTNATFRFHQIRAGERWNVPDLDSYRHDKMIVVDSEPPA</sequence>
<reference evidence="1 2" key="1">
    <citation type="submission" date="2016-11" db="EMBL/GenBank/DDBJ databases">
        <authorList>
            <person name="Jaros S."/>
            <person name="Januszkiewicz K."/>
            <person name="Wedrychowicz H."/>
        </authorList>
    </citation>
    <scope>NUCLEOTIDE SEQUENCE [LARGE SCALE GENOMIC DNA]</scope>
    <source>
        <strain evidence="1 2">DSM 44523</strain>
    </source>
</reference>
<proteinExistence type="predicted"/>
<dbReference type="EMBL" id="FQVN01000005">
    <property type="protein sequence ID" value="SHF92761.1"/>
    <property type="molecule type" value="Genomic_DNA"/>
</dbReference>
<evidence type="ECO:0000313" key="2">
    <source>
        <dbReference type="Proteomes" id="UP000184501"/>
    </source>
</evidence>
<dbReference type="STRING" id="2017.SAMN05444320_105508"/>
<dbReference type="Proteomes" id="UP000184501">
    <property type="component" value="Unassembled WGS sequence"/>
</dbReference>